<dbReference type="PROSITE" id="PS50294">
    <property type="entry name" value="WD_REPEATS_REGION"/>
    <property type="match status" value="1"/>
</dbReference>
<keyword evidence="6" id="KW-1185">Reference proteome</keyword>
<dbReference type="EMBL" id="JBJQOH010000006">
    <property type="protein sequence ID" value="KAL3683414.1"/>
    <property type="molecule type" value="Genomic_DNA"/>
</dbReference>
<dbReference type="Pfam" id="PF00400">
    <property type="entry name" value="WD40"/>
    <property type="match status" value="3"/>
</dbReference>
<dbReference type="InterPro" id="IPR036047">
    <property type="entry name" value="F-box-like_dom_sf"/>
</dbReference>
<evidence type="ECO:0000256" key="2">
    <source>
        <dbReference type="ARBA" id="ARBA00022737"/>
    </source>
</evidence>
<feature type="repeat" description="WD" evidence="3">
    <location>
        <begin position="243"/>
        <end position="284"/>
    </location>
</feature>
<dbReference type="SMART" id="SM00320">
    <property type="entry name" value="WD40"/>
    <property type="match status" value="6"/>
</dbReference>
<gene>
    <name evidence="5" type="ORF">R1sor_001436</name>
</gene>
<dbReference type="AlphaFoldDB" id="A0ABD3GYJ4"/>
<protein>
    <recommendedName>
        <fullName evidence="4">F-box domain-containing protein</fullName>
    </recommendedName>
</protein>
<dbReference type="PANTHER" id="PTHR44436">
    <property type="entry name" value="F-BOX/WD REPEAT-CONTAINING PROTEIN 2"/>
    <property type="match status" value="1"/>
</dbReference>
<dbReference type="Pfam" id="PF12937">
    <property type="entry name" value="F-box-like"/>
    <property type="match status" value="1"/>
</dbReference>
<dbReference type="SUPFAM" id="SSF50978">
    <property type="entry name" value="WD40 repeat-like"/>
    <property type="match status" value="1"/>
</dbReference>
<sequence>MTLQKESTPISGRTNSELYRGRQARQRTVYDFGTDIFLRIFSCLDPGSLAICSAVCTSWHSVITNYPSLWKTAYFLYIERGRARKEQAASTSSRTPSDKTWKASYVEEEQKLLLRGPSSYRSWKAHSGRVNCCKMVMGLVASGSSDQMARIWSVDSLQCLEQYKVPQKAPVVQIDFDENKVIGAAGKEVLLWSRSANRRLLRRMGGHSEICSMSYTDPDVIVGCVDGTVRVFDLYSGRCTQIFRNHTDSVKGVVLDTDSQVIASGSADGKVELYDAHSGQKVVSFLRPPSATGITCLQLSLPTHTLFAGSWGGDLYCFDLRKRKTLWRTRVGGNAVTCMHSPVYSSSVIATGGMDGVVKAFKTVSGERILTTLEPRKPPRMAPSPIVSIALGLTRIVTAHTDSFMAIYSLGASRT</sequence>
<dbReference type="SMART" id="SM00256">
    <property type="entry name" value="FBOX"/>
    <property type="match status" value="1"/>
</dbReference>
<dbReference type="InterPro" id="IPR001680">
    <property type="entry name" value="WD40_rpt"/>
</dbReference>
<evidence type="ECO:0000256" key="3">
    <source>
        <dbReference type="PROSITE-ProRule" id="PRU00221"/>
    </source>
</evidence>
<reference evidence="5 6" key="1">
    <citation type="submission" date="2024-09" db="EMBL/GenBank/DDBJ databases">
        <title>Chromosome-scale assembly of Riccia sorocarpa.</title>
        <authorList>
            <person name="Paukszto L."/>
        </authorList>
    </citation>
    <scope>NUCLEOTIDE SEQUENCE [LARGE SCALE GENOMIC DNA]</scope>
    <source>
        <strain evidence="5">LP-2024</strain>
        <tissue evidence="5">Aerial parts of the thallus</tissue>
    </source>
</reference>
<dbReference type="PROSITE" id="PS50082">
    <property type="entry name" value="WD_REPEATS_2"/>
    <property type="match status" value="1"/>
</dbReference>
<dbReference type="InterPro" id="IPR015943">
    <property type="entry name" value="WD40/YVTN_repeat-like_dom_sf"/>
</dbReference>
<evidence type="ECO:0000259" key="4">
    <source>
        <dbReference type="SMART" id="SM00256"/>
    </source>
</evidence>
<keyword evidence="2" id="KW-0677">Repeat</keyword>
<dbReference type="PANTHER" id="PTHR44436:SF1">
    <property type="entry name" value="F-BOX_WD REPEAT-CONTAINING PROTEIN 2"/>
    <property type="match status" value="1"/>
</dbReference>
<organism evidence="5 6">
    <name type="scientific">Riccia sorocarpa</name>
    <dbReference type="NCBI Taxonomy" id="122646"/>
    <lineage>
        <taxon>Eukaryota</taxon>
        <taxon>Viridiplantae</taxon>
        <taxon>Streptophyta</taxon>
        <taxon>Embryophyta</taxon>
        <taxon>Marchantiophyta</taxon>
        <taxon>Marchantiopsida</taxon>
        <taxon>Marchantiidae</taxon>
        <taxon>Marchantiales</taxon>
        <taxon>Ricciaceae</taxon>
        <taxon>Riccia</taxon>
    </lineage>
</organism>
<dbReference type="CDD" id="cd09917">
    <property type="entry name" value="F-box_SF"/>
    <property type="match status" value="1"/>
</dbReference>
<comment type="caution">
    <text evidence="5">The sequence shown here is derived from an EMBL/GenBank/DDBJ whole genome shotgun (WGS) entry which is preliminary data.</text>
</comment>
<dbReference type="InterPro" id="IPR036322">
    <property type="entry name" value="WD40_repeat_dom_sf"/>
</dbReference>
<dbReference type="Gene3D" id="2.130.10.10">
    <property type="entry name" value="YVTN repeat-like/Quinoprotein amine dehydrogenase"/>
    <property type="match status" value="2"/>
</dbReference>
<evidence type="ECO:0000313" key="5">
    <source>
        <dbReference type="EMBL" id="KAL3683414.1"/>
    </source>
</evidence>
<dbReference type="Gene3D" id="1.20.1280.50">
    <property type="match status" value="1"/>
</dbReference>
<dbReference type="InterPro" id="IPR042627">
    <property type="entry name" value="FBXW2"/>
</dbReference>
<feature type="domain" description="F-box" evidence="4">
    <location>
        <begin position="32"/>
        <end position="72"/>
    </location>
</feature>
<evidence type="ECO:0000256" key="1">
    <source>
        <dbReference type="ARBA" id="ARBA00022574"/>
    </source>
</evidence>
<accession>A0ABD3GYJ4</accession>
<dbReference type="Proteomes" id="UP001633002">
    <property type="component" value="Unassembled WGS sequence"/>
</dbReference>
<name>A0ABD3GYJ4_9MARC</name>
<evidence type="ECO:0000313" key="6">
    <source>
        <dbReference type="Proteomes" id="UP001633002"/>
    </source>
</evidence>
<dbReference type="InterPro" id="IPR001810">
    <property type="entry name" value="F-box_dom"/>
</dbReference>
<dbReference type="SUPFAM" id="SSF81383">
    <property type="entry name" value="F-box domain"/>
    <property type="match status" value="1"/>
</dbReference>
<keyword evidence="1 3" id="KW-0853">WD repeat</keyword>
<proteinExistence type="predicted"/>